<dbReference type="AlphaFoldDB" id="A0A8R2BBF9"/>
<reference evidence="2" key="1">
    <citation type="submission" date="2010-06" db="EMBL/GenBank/DDBJ databases">
        <authorList>
            <person name="Jiang H."/>
            <person name="Abraham K."/>
            <person name="Ali S."/>
            <person name="Alsbrooks S.L."/>
            <person name="Anim B.N."/>
            <person name="Anosike U.S."/>
            <person name="Attaway T."/>
            <person name="Bandaranaike D.P."/>
            <person name="Battles P.K."/>
            <person name="Bell S.N."/>
            <person name="Bell A.V."/>
            <person name="Beltran B."/>
            <person name="Bickham C."/>
            <person name="Bustamante Y."/>
            <person name="Caleb T."/>
            <person name="Canada A."/>
            <person name="Cardenas V."/>
            <person name="Carter K."/>
            <person name="Chacko J."/>
            <person name="Chandrabose M.N."/>
            <person name="Chavez D."/>
            <person name="Chavez A."/>
            <person name="Chen L."/>
            <person name="Chu H.-S."/>
            <person name="Claassen K.J."/>
            <person name="Cockrell R."/>
            <person name="Collins M."/>
            <person name="Cooper J.A."/>
            <person name="Cree A."/>
            <person name="Curry S.M."/>
            <person name="Da Y."/>
            <person name="Dao M.D."/>
            <person name="Das B."/>
            <person name="Davila M.-L."/>
            <person name="Davy-Carroll L."/>
            <person name="Denson S."/>
            <person name="Dinh H."/>
            <person name="Ebong V.E."/>
            <person name="Edwards J.R."/>
            <person name="Egan A."/>
            <person name="El-Daye J."/>
            <person name="Escobedo L."/>
            <person name="Fernandez S."/>
            <person name="Fernando P.R."/>
            <person name="Flagg N."/>
            <person name="Forbes L.D."/>
            <person name="Fowler R.G."/>
            <person name="Fu Q."/>
            <person name="Gabisi R.A."/>
            <person name="Ganer J."/>
            <person name="Garbino Pronczuk A."/>
            <person name="Garcia R.M."/>
            <person name="Garner T."/>
            <person name="Garrett T.E."/>
            <person name="Gonzalez D.A."/>
            <person name="Hamid H."/>
            <person name="Hawkins E.S."/>
            <person name="Hirani K."/>
            <person name="Hogues M.E."/>
            <person name="Hollins B."/>
            <person name="Hsiao C.-H."/>
            <person name="Jabil R."/>
            <person name="James M.L."/>
            <person name="Jhangiani S.N."/>
            <person name="Johnson B."/>
            <person name="Johnson Q."/>
            <person name="Joshi V."/>
            <person name="Kalu J.B."/>
            <person name="Kam C."/>
            <person name="Kashfia A."/>
            <person name="Keebler J."/>
            <person name="Kisamo H."/>
            <person name="Kovar C.L."/>
            <person name="Lago L.A."/>
            <person name="Lai C.-Y."/>
            <person name="Laidlaw J."/>
            <person name="Lara F."/>
            <person name="Le T.-K."/>
            <person name="Lee S.L."/>
            <person name="Legall F.H."/>
            <person name="Lemon S.J."/>
            <person name="Lewis L.R."/>
            <person name="Li B."/>
            <person name="Liu Y."/>
            <person name="Liu Y.-S."/>
            <person name="Lopez J."/>
            <person name="Lozado R.J."/>
            <person name="Lu J."/>
            <person name="Madu R.C."/>
            <person name="Maheshwari M."/>
            <person name="Maheshwari R."/>
            <person name="Malloy K."/>
            <person name="Martinez E."/>
            <person name="Mathew T."/>
            <person name="Mercado I.C."/>
            <person name="Mercado C."/>
            <person name="Meyer B."/>
            <person name="Montgomery K."/>
            <person name="Morgan M.B."/>
            <person name="Munidasa M."/>
            <person name="Nazareth L.V."/>
            <person name="Nelson J."/>
            <person name="Ng B.M."/>
            <person name="Nguyen N.B."/>
            <person name="Nguyen P.Q."/>
            <person name="Nguyen T."/>
            <person name="Obregon M."/>
            <person name="Okwuonu G.O."/>
            <person name="Onwere C.G."/>
            <person name="Orozco G."/>
            <person name="Parra A."/>
            <person name="Patel S."/>
            <person name="Patil S."/>
            <person name="Perez A."/>
            <person name="Perez Y."/>
            <person name="Pham C."/>
            <person name="Primus E.L."/>
            <person name="Pu L.-L."/>
            <person name="Puazo M."/>
            <person name="Qin X."/>
            <person name="Quiroz J.B."/>
            <person name="Reese J."/>
            <person name="Richards S."/>
            <person name="Rives C.M."/>
            <person name="Robberts R."/>
            <person name="Ruiz S.J."/>
            <person name="Ruiz M.J."/>
            <person name="Santibanez J."/>
            <person name="Schneider B.W."/>
            <person name="Sisson I."/>
            <person name="Smith M."/>
            <person name="Sodergren E."/>
            <person name="Song X.-Z."/>
            <person name="Song B.B."/>
            <person name="Summersgill H."/>
            <person name="Thelus R."/>
            <person name="Thornton R.D."/>
            <person name="Trejos Z.Y."/>
            <person name="Usmani K."/>
            <person name="Vattathil S."/>
            <person name="Villasana D."/>
            <person name="Walker D.L."/>
            <person name="Wang S."/>
            <person name="Wang K."/>
            <person name="White C.S."/>
            <person name="Williams A.C."/>
            <person name="Williamson J."/>
            <person name="Wilson K."/>
            <person name="Woghiren I.O."/>
            <person name="Woodworth J.R."/>
            <person name="Worley K.C."/>
            <person name="Wright R.A."/>
            <person name="Wu W."/>
            <person name="Young L."/>
            <person name="Zhang L."/>
            <person name="Zhang J."/>
            <person name="Zhu Y."/>
            <person name="Muzny D.M."/>
            <person name="Weinstock G."/>
            <person name="Gibbs R.A."/>
        </authorList>
    </citation>
    <scope>NUCLEOTIDE SEQUENCE [LARGE SCALE GENOMIC DNA]</scope>
    <source>
        <strain evidence="2">LSR1</strain>
    </source>
</reference>
<proteinExistence type="predicted"/>
<dbReference type="Proteomes" id="UP000007819">
    <property type="component" value="Unassembled WGS sequence"/>
</dbReference>
<dbReference type="Pfam" id="PF14223">
    <property type="entry name" value="Retrotran_gag_2"/>
    <property type="match status" value="1"/>
</dbReference>
<dbReference type="RefSeq" id="XP_008189660.1">
    <property type="nucleotide sequence ID" value="XM_008191438.1"/>
</dbReference>
<dbReference type="EnsemblMetazoa" id="XM_008191438.1">
    <property type="protein sequence ID" value="XP_008189660.1"/>
    <property type="gene ID" value="LOC103311734"/>
</dbReference>
<reference evidence="1" key="2">
    <citation type="submission" date="2022-06" db="UniProtKB">
        <authorList>
            <consortium name="EnsemblMetazoa"/>
        </authorList>
    </citation>
    <scope>IDENTIFICATION</scope>
</reference>
<dbReference type="OrthoDB" id="8193254at2759"/>
<protein>
    <recommendedName>
        <fullName evidence="3">Copia protein</fullName>
    </recommendedName>
</protein>
<dbReference type="GeneID" id="103311734"/>
<dbReference type="PANTHER" id="PTHR47481">
    <property type="match status" value="1"/>
</dbReference>
<sequence>MKVILNASEVSGIVSGEWTKPGLPIKKSPETETTEEAKARWQKHTNAWLKADGKCQKIIVTSVDDGPLQYLINCESAFEMWEKLLSIYEQKSEASKHLLQQQFFSYSREPTDRMSMHISKLVNLGRKLSVAGEQVSENMVMTKILMTLPKEYNHFYSAWDSVPTGSKTINNLTSRVVDRRITDDPDQR</sequence>
<dbReference type="KEGG" id="api:103311734"/>
<dbReference type="PANTHER" id="PTHR47481:SF7">
    <property type="entry name" value="CCHC-TYPE DOMAIN-CONTAINING PROTEIN"/>
    <property type="match status" value="1"/>
</dbReference>
<evidence type="ECO:0000313" key="2">
    <source>
        <dbReference type="Proteomes" id="UP000007819"/>
    </source>
</evidence>
<accession>A0A8R2BBF9</accession>
<keyword evidence="2" id="KW-1185">Reference proteome</keyword>
<organism evidence="1 2">
    <name type="scientific">Acyrthosiphon pisum</name>
    <name type="common">Pea aphid</name>
    <dbReference type="NCBI Taxonomy" id="7029"/>
    <lineage>
        <taxon>Eukaryota</taxon>
        <taxon>Metazoa</taxon>
        <taxon>Ecdysozoa</taxon>
        <taxon>Arthropoda</taxon>
        <taxon>Hexapoda</taxon>
        <taxon>Insecta</taxon>
        <taxon>Pterygota</taxon>
        <taxon>Neoptera</taxon>
        <taxon>Paraneoptera</taxon>
        <taxon>Hemiptera</taxon>
        <taxon>Sternorrhyncha</taxon>
        <taxon>Aphidomorpha</taxon>
        <taxon>Aphidoidea</taxon>
        <taxon>Aphididae</taxon>
        <taxon>Macrosiphini</taxon>
        <taxon>Acyrthosiphon</taxon>
    </lineage>
</organism>
<evidence type="ECO:0008006" key="3">
    <source>
        <dbReference type="Google" id="ProtNLM"/>
    </source>
</evidence>
<name>A0A8R2BBF9_ACYPI</name>
<evidence type="ECO:0000313" key="1">
    <source>
        <dbReference type="EnsemblMetazoa" id="XP_008189660.1"/>
    </source>
</evidence>